<dbReference type="AlphaFoldDB" id="A0A8X6V2N2"/>
<name>A0A8X6V2N2_TRICX</name>
<dbReference type="PANTHER" id="PTHR47326:SF1">
    <property type="entry name" value="HTH PSQ-TYPE DOMAIN-CONTAINING PROTEIN"/>
    <property type="match status" value="1"/>
</dbReference>
<evidence type="ECO:0000313" key="1">
    <source>
        <dbReference type="EMBL" id="GFX90929.1"/>
    </source>
</evidence>
<gene>
    <name evidence="1" type="primary">g.48693</name>
    <name evidence="1" type="ORF">TNCV_3167601</name>
</gene>
<sequence length="106" mass="12658">MFFCDISRLKVYGPFVFEEPTVTGSAYLDVVQLWLFPQLEESEPDNFIWQQDDAPPHSHLSVRCWLNITVLDQWILRKEPHDKVFFAWPPRSSDLMPCDFYLREVH</sequence>
<dbReference type="GO" id="GO:0003676">
    <property type="term" value="F:nucleic acid binding"/>
    <property type="evidence" value="ECO:0007669"/>
    <property type="project" value="InterPro"/>
</dbReference>
<dbReference type="InterPro" id="IPR036397">
    <property type="entry name" value="RNaseH_sf"/>
</dbReference>
<accession>A0A8X6V2N2</accession>
<evidence type="ECO:0000313" key="2">
    <source>
        <dbReference type="Proteomes" id="UP000887159"/>
    </source>
</evidence>
<reference evidence="1" key="1">
    <citation type="submission" date="2020-08" db="EMBL/GenBank/DDBJ databases">
        <title>Multicomponent nature underlies the extraordinary mechanical properties of spider dragline silk.</title>
        <authorList>
            <person name="Kono N."/>
            <person name="Nakamura H."/>
            <person name="Mori M."/>
            <person name="Yoshida Y."/>
            <person name="Ohtoshi R."/>
            <person name="Malay A.D."/>
            <person name="Moran D.A.P."/>
            <person name="Tomita M."/>
            <person name="Numata K."/>
            <person name="Arakawa K."/>
        </authorList>
    </citation>
    <scope>NUCLEOTIDE SEQUENCE</scope>
</reference>
<organism evidence="1 2">
    <name type="scientific">Trichonephila clavipes</name>
    <name type="common">Golden silk orbweaver</name>
    <name type="synonym">Nephila clavipes</name>
    <dbReference type="NCBI Taxonomy" id="2585209"/>
    <lineage>
        <taxon>Eukaryota</taxon>
        <taxon>Metazoa</taxon>
        <taxon>Ecdysozoa</taxon>
        <taxon>Arthropoda</taxon>
        <taxon>Chelicerata</taxon>
        <taxon>Arachnida</taxon>
        <taxon>Araneae</taxon>
        <taxon>Araneomorphae</taxon>
        <taxon>Entelegynae</taxon>
        <taxon>Araneoidea</taxon>
        <taxon>Nephilidae</taxon>
        <taxon>Trichonephila</taxon>
    </lineage>
</organism>
<dbReference type="Gene3D" id="3.30.420.10">
    <property type="entry name" value="Ribonuclease H-like superfamily/Ribonuclease H"/>
    <property type="match status" value="1"/>
</dbReference>
<comment type="caution">
    <text evidence="1">The sequence shown here is derived from an EMBL/GenBank/DDBJ whole genome shotgun (WGS) entry which is preliminary data.</text>
</comment>
<dbReference type="Proteomes" id="UP000887159">
    <property type="component" value="Unassembled WGS sequence"/>
</dbReference>
<dbReference type="PANTHER" id="PTHR47326">
    <property type="entry name" value="TRANSPOSABLE ELEMENT TC3 TRANSPOSASE-LIKE PROTEIN"/>
    <property type="match status" value="1"/>
</dbReference>
<keyword evidence="2" id="KW-1185">Reference proteome</keyword>
<proteinExistence type="predicted"/>
<dbReference type="EMBL" id="BMAU01021105">
    <property type="protein sequence ID" value="GFX90929.1"/>
    <property type="molecule type" value="Genomic_DNA"/>
</dbReference>
<protein>
    <submittedName>
        <fullName evidence="1">Uncharacterized protein</fullName>
    </submittedName>
</protein>